<evidence type="ECO:0000313" key="15">
    <source>
        <dbReference type="RefSeq" id="XP_031371760.1"/>
    </source>
</evidence>
<sequence length="366" mass="40055">MLHPRVLNVFGVMIMLLSVSAPLLQLAAQTKPRCTSPCGRLEIPYPFGTIDRGSHCYYDAEPSLSFVIFCDNSTDPPVPYWGSKSSNIPIVDISVDNHEMRVMMFVAHDCYNSSGDNIRSNSPSAGLANFKLSSTKNRFTVVGCDSYAYFMGQQNNIFSTGCMSLCNTITDVNSGSCSGIGCCQASLPRNMKAFDISLGSYYNHTTVYDFNPCSFAFVAENDYFNFSIASLKNITEEKMPTVLDWSVGKNQTCEVARKNMASYMCKENTNCTDVDPDNGEVTRGILTSPGQKAAMILMSATTQIHVTRQRCAQTRFATLVVTALKVTKGTQVKAAQVVYIKRSTNFSLLHSASAWVACCSSFALPG</sequence>
<dbReference type="OrthoDB" id="4062651at2759"/>
<evidence type="ECO:0000256" key="5">
    <source>
        <dbReference type="ARBA" id="ARBA00022729"/>
    </source>
</evidence>
<dbReference type="RefSeq" id="XP_031371760.1">
    <property type="nucleotide sequence ID" value="XM_031515900.1"/>
</dbReference>
<accession>A0A6P8BP31</accession>
<keyword evidence="3" id="KW-0808">Transferase</keyword>
<dbReference type="GeneID" id="116187245"/>
<evidence type="ECO:0000256" key="1">
    <source>
        <dbReference type="ARBA" id="ARBA00004479"/>
    </source>
</evidence>
<evidence type="ECO:0000259" key="12">
    <source>
        <dbReference type="Pfam" id="PF08488"/>
    </source>
</evidence>
<evidence type="ECO:0000256" key="11">
    <source>
        <dbReference type="SAM" id="Phobius"/>
    </source>
</evidence>
<evidence type="ECO:0000256" key="6">
    <source>
        <dbReference type="ARBA" id="ARBA00022777"/>
    </source>
</evidence>
<evidence type="ECO:0000256" key="3">
    <source>
        <dbReference type="ARBA" id="ARBA00022679"/>
    </source>
</evidence>
<keyword evidence="9" id="KW-1015">Disulfide bond</keyword>
<reference evidence="15" key="2">
    <citation type="submission" date="2025-08" db="UniProtKB">
        <authorList>
            <consortium name="RefSeq"/>
        </authorList>
    </citation>
    <scope>IDENTIFICATION</scope>
    <source>
        <tissue evidence="15">Leaf</tissue>
    </source>
</reference>
<evidence type="ECO:0000313" key="14">
    <source>
        <dbReference type="Proteomes" id="UP000515151"/>
    </source>
</evidence>
<dbReference type="Pfam" id="PF08488">
    <property type="entry name" value="WAK"/>
    <property type="match status" value="1"/>
</dbReference>
<protein>
    <submittedName>
        <fullName evidence="15">Wall-associated receptor kinase 2-like</fullName>
    </submittedName>
</protein>
<evidence type="ECO:0000256" key="7">
    <source>
        <dbReference type="ARBA" id="ARBA00022989"/>
    </source>
</evidence>
<dbReference type="GO" id="GO:0030247">
    <property type="term" value="F:polysaccharide binding"/>
    <property type="evidence" value="ECO:0007669"/>
    <property type="project" value="InterPro"/>
</dbReference>
<dbReference type="PANTHER" id="PTHR33491">
    <property type="entry name" value="OSJNBA0016N04.9 PROTEIN"/>
    <property type="match status" value="1"/>
</dbReference>
<proteinExistence type="predicted"/>
<evidence type="ECO:0000256" key="2">
    <source>
        <dbReference type="ARBA" id="ARBA00022527"/>
    </source>
</evidence>
<feature type="transmembrane region" description="Helical" evidence="11">
    <location>
        <begin position="7"/>
        <end position="28"/>
    </location>
</feature>
<organism evidence="14 15">
    <name type="scientific">Punica granatum</name>
    <name type="common">Pomegranate</name>
    <dbReference type="NCBI Taxonomy" id="22663"/>
    <lineage>
        <taxon>Eukaryota</taxon>
        <taxon>Viridiplantae</taxon>
        <taxon>Streptophyta</taxon>
        <taxon>Embryophyta</taxon>
        <taxon>Tracheophyta</taxon>
        <taxon>Spermatophyta</taxon>
        <taxon>Magnoliopsida</taxon>
        <taxon>eudicotyledons</taxon>
        <taxon>Gunneridae</taxon>
        <taxon>Pentapetalae</taxon>
        <taxon>rosids</taxon>
        <taxon>malvids</taxon>
        <taxon>Myrtales</taxon>
        <taxon>Lythraceae</taxon>
        <taxon>Punica</taxon>
    </lineage>
</organism>
<keyword evidence="6" id="KW-0418">Kinase</keyword>
<dbReference type="Proteomes" id="UP000515151">
    <property type="component" value="Chromosome 8"/>
</dbReference>
<keyword evidence="10" id="KW-0325">Glycoprotein</keyword>
<feature type="domain" description="Wall-associated receptor kinase" evidence="12">
    <location>
        <begin position="176"/>
        <end position="247"/>
    </location>
</feature>
<evidence type="ECO:0000259" key="13">
    <source>
        <dbReference type="Pfam" id="PF13947"/>
    </source>
</evidence>
<dbReference type="AlphaFoldDB" id="A0A6P8BP31"/>
<evidence type="ECO:0000256" key="4">
    <source>
        <dbReference type="ARBA" id="ARBA00022692"/>
    </source>
</evidence>
<evidence type="ECO:0000256" key="9">
    <source>
        <dbReference type="ARBA" id="ARBA00023157"/>
    </source>
</evidence>
<keyword evidence="14" id="KW-1185">Reference proteome</keyword>
<dbReference type="InterPro" id="IPR013695">
    <property type="entry name" value="WAK"/>
</dbReference>
<evidence type="ECO:0000256" key="8">
    <source>
        <dbReference type="ARBA" id="ARBA00023136"/>
    </source>
</evidence>
<gene>
    <name evidence="15" type="primary">LOC116187245</name>
</gene>
<name>A0A6P8BP31_PUNGR</name>
<keyword evidence="7 11" id="KW-1133">Transmembrane helix</keyword>
<dbReference type="Pfam" id="PF13947">
    <property type="entry name" value="GUB_WAK_bind"/>
    <property type="match status" value="1"/>
</dbReference>
<dbReference type="InterPro" id="IPR030934">
    <property type="entry name" value="Intein_C"/>
</dbReference>
<evidence type="ECO:0000256" key="10">
    <source>
        <dbReference type="ARBA" id="ARBA00023180"/>
    </source>
</evidence>
<keyword evidence="8 11" id="KW-0472">Membrane</keyword>
<comment type="subcellular location">
    <subcellularLocation>
        <location evidence="1">Membrane</location>
        <topology evidence="1">Single-pass type I membrane protein</topology>
    </subcellularLocation>
</comment>
<reference evidence="14" key="1">
    <citation type="journal article" date="2020" name="Plant Biotechnol. J.">
        <title>The pomegranate (Punica granatum L.) draft genome dissects genetic divergence between soft- and hard-seeded cultivars.</title>
        <authorList>
            <person name="Luo X."/>
            <person name="Li H."/>
            <person name="Wu Z."/>
            <person name="Yao W."/>
            <person name="Zhao P."/>
            <person name="Cao D."/>
            <person name="Yu H."/>
            <person name="Li K."/>
            <person name="Poudel K."/>
            <person name="Zhao D."/>
            <person name="Zhang F."/>
            <person name="Xia X."/>
            <person name="Chen L."/>
            <person name="Wang Q."/>
            <person name="Jing D."/>
            <person name="Cao S."/>
        </authorList>
    </citation>
    <scope>NUCLEOTIDE SEQUENCE [LARGE SCALE GENOMIC DNA]</scope>
    <source>
        <strain evidence="14">cv. Tunisia</strain>
    </source>
</reference>
<feature type="domain" description="Wall-associated receptor kinase galacturonan-binding" evidence="13">
    <location>
        <begin position="34"/>
        <end position="103"/>
    </location>
</feature>
<dbReference type="GO" id="GO:0016020">
    <property type="term" value="C:membrane"/>
    <property type="evidence" value="ECO:0007669"/>
    <property type="project" value="UniProtKB-SubCell"/>
</dbReference>
<dbReference type="GO" id="GO:0004674">
    <property type="term" value="F:protein serine/threonine kinase activity"/>
    <property type="evidence" value="ECO:0007669"/>
    <property type="project" value="UniProtKB-KW"/>
</dbReference>
<keyword evidence="4 11" id="KW-0812">Transmembrane</keyword>
<dbReference type="PROSITE" id="PS50818">
    <property type="entry name" value="INTEIN_C_TER"/>
    <property type="match status" value="1"/>
</dbReference>
<keyword evidence="2" id="KW-0723">Serine/threonine-protein kinase</keyword>
<dbReference type="InterPro" id="IPR025287">
    <property type="entry name" value="WAK_GUB"/>
</dbReference>
<keyword evidence="5" id="KW-0732">Signal</keyword>